<protein>
    <submittedName>
        <fullName evidence="2">Uncharacterized protein</fullName>
    </submittedName>
</protein>
<feature type="region of interest" description="Disordered" evidence="1">
    <location>
        <begin position="62"/>
        <end position="99"/>
    </location>
</feature>
<proteinExistence type="predicted"/>
<gene>
    <name evidence="2" type="ORF">BN10_500018</name>
</gene>
<comment type="caution">
    <text evidence="2">The sequence shown here is derived from an EMBL/GenBank/DDBJ whole genome shotgun (WGS) entry which is preliminary data.</text>
</comment>
<reference evidence="2 3" key="1">
    <citation type="journal article" date="2013" name="ISME J.">
        <title>A metabolic model for members of the genus Tetrasphaera involved in enhanced biological phosphorus removal.</title>
        <authorList>
            <person name="Kristiansen R."/>
            <person name="Nguyen H.T.T."/>
            <person name="Saunders A.M."/>
            <person name="Nielsen J.L."/>
            <person name="Wimmer R."/>
            <person name="Le V.Q."/>
            <person name="McIlroy S.J."/>
            <person name="Petrovski S."/>
            <person name="Seviour R.J."/>
            <person name="Calteau A."/>
            <person name="Nielsen K.L."/>
            <person name="Nielsen P.H."/>
        </authorList>
    </citation>
    <scope>NUCLEOTIDE SEQUENCE [LARGE SCALE GENOMIC DNA]</scope>
    <source>
        <strain evidence="2 3">Lp2</strain>
    </source>
</reference>
<organism evidence="2 3">
    <name type="scientific">Phycicoccus elongatus Lp2</name>
    <dbReference type="NCBI Taxonomy" id="1193181"/>
    <lineage>
        <taxon>Bacteria</taxon>
        <taxon>Bacillati</taxon>
        <taxon>Actinomycetota</taxon>
        <taxon>Actinomycetes</taxon>
        <taxon>Micrococcales</taxon>
        <taxon>Intrasporangiaceae</taxon>
        <taxon>Phycicoccus</taxon>
    </lineage>
</organism>
<evidence type="ECO:0000313" key="3">
    <source>
        <dbReference type="Proteomes" id="UP000013167"/>
    </source>
</evidence>
<keyword evidence="3" id="KW-1185">Reference proteome</keyword>
<sequence length="162" mass="17047">MAAAAHLRNPKRSAWRVSSRASLRAWATGAAYASTAREWSTETSTGSTGEGQLIGAHRIDGEEADVGDPVPNGIDTVAGGVPEDQLEGTPNRRASPAARSTLISPRWAASPLVRTALPRLIEAHSAPVGASAMTGAGFHRGMVSPHLEVLLRLIPEDRRRAS</sequence>
<dbReference type="EMBL" id="CAIZ01000120">
    <property type="protein sequence ID" value="CCH70082.1"/>
    <property type="molecule type" value="Genomic_DNA"/>
</dbReference>
<evidence type="ECO:0000313" key="2">
    <source>
        <dbReference type="EMBL" id="CCH70082.1"/>
    </source>
</evidence>
<dbReference type="STRING" id="1193181.BN10_500018"/>
<evidence type="ECO:0000256" key="1">
    <source>
        <dbReference type="SAM" id="MobiDB-lite"/>
    </source>
</evidence>
<dbReference type="AlphaFoldDB" id="N0DZT8"/>
<dbReference type="HOGENOM" id="CLU_1634569_0_0_11"/>
<dbReference type="Proteomes" id="UP000013167">
    <property type="component" value="Unassembled WGS sequence"/>
</dbReference>
<name>N0DZT8_9MICO</name>
<accession>N0DZT8</accession>